<gene>
    <name evidence="3" type="ORF">DUPY_28870</name>
</gene>
<evidence type="ECO:0000256" key="1">
    <source>
        <dbReference type="SAM" id="SignalP"/>
    </source>
</evidence>
<comment type="caution">
    <text evidence="3">The sequence shown here is derived from an EMBL/GenBank/DDBJ whole genome shotgun (WGS) entry which is preliminary data.</text>
</comment>
<dbReference type="PATRIC" id="fig|762836.4.peg.2974"/>
<feature type="signal peptide" evidence="1">
    <location>
        <begin position="1"/>
        <end position="21"/>
    </location>
</feature>
<name>A0A1E7WJ56_9BURK</name>
<keyword evidence="1" id="KW-0732">Signal</keyword>
<protein>
    <recommendedName>
        <fullName evidence="2">DUF4394 domain-containing protein</fullName>
    </recommendedName>
</protein>
<feature type="domain" description="DUF4394" evidence="2">
    <location>
        <begin position="57"/>
        <end position="290"/>
    </location>
</feature>
<sequence length="552" mass="54675">MPTLPYSKLLLASAVSLSLVACGGSDDDIGTVTPPTTTPPVAAVAGDVFVLTASNKLLSFDRATPGTIRTTATVTGLQAGENLLGIDYRPADGMLYGVGSTGRIYTLNGTTGAATLKSTLAADATDTTLPFTALAGTEFGVDFNPVADRLRLVSNTGQSLRINVDTGATTTDGAINGGASNTAVNAAAYTNSFAGTATTTLFVIDAANGVLYTQNPPNNGTLAVPLALGLTASAVAGFDIDARTNTGYAVMTVGGVRGFYTLNLAAPVAPATQATLVAAINVSEELRGVALKAAAAPVAYGLTDDARLVTFKTATPNTLDANVAIAGLAAGERLLGIDVRPKDGLLYGMSSTGRIVTIDPATGAATAKATLAADPADTTAPYTAIAGTAFAVDFNPVADRLRVIGNTGQSLRINVDTGATTTDGAVNRAGVAPVVTAAAYTNSYAGTTATQLFDIDTASASLALQNPPNDGTLVNVGLLNVAVAGDAGFDIAGGANGLALAALRTTAAGPSALYRIDLATGAAVLANGATTPATSAIGAGAVGLTDLALAIK</sequence>
<dbReference type="Proteomes" id="UP000175989">
    <property type="component" value="Unassembled WGS sequence"/>
</dbReference>
<dbReference type="Pfam" id="PF14339">
    <property type="entry name" value="DUF4394"/>
    <property type="match status" value="2"/>
</dbReference>
<evidence type="ECO:0000259" key="2">
    <source>
        <dbReference type="Pfam" id="PF14339"/>
    </source>
</evidence>
<dbReference type="AlphaFoldDB" id="A0A1E7WJ56"/>
<proteinExistence type="predicted"/>
<reference evidence="4" key="1">
    <citation type="journal article" date="2016" name="Front. Microbiol.">
        <title>Molecular Keys to the Janthinobacterium and Duganella spp. Interaction with the Plant Pathogen Fusarium graminearum.</title>
        <authorList>
            <person name="Haack F.S."/>
            <person name="Poehlein A."/>
            <person name="Kroger C."/>
            <person name="Voigt C.A."/>
            <person name="Piepenbring M."/>
            <person name="Bode H.B."/>
            <person name="Daniel R."/>
            <person name="Schafer W."/>
            <person name="Streit W.R."/>
        </authorList>
    </citation>
    <scope>NUCLEOTIDE SEQUENCE [LARGE SCALE GENOMIC DNA]</scope>
    <source>
        <strain evidence="4">T54</strain>
    </source>
</reference>
<feature type="domain" description="DUF4394" evidence="2">
    <location>
        <begin position="307"/>
        <end position="525"/>
    </location>
</feature>
<evidence type="ECO:0000313" key="4">
    <source>
        <dbReference type="Proteomes" id="UP000175989"/>
    </source>
</evidence>
<dbReference type="EMBL" id="LROM01000090">
    <property type="protein sequence ID" value="OEZ98707.1"/>
    <property type="molecule type" value="Genomic_DNA"/>
</dbReference>
<organism evidence="3 4">
    <name type="scientific">Duganella phyllosphaerae</name>
    <dbReference type="NCBI Taxonomy" id="762836"/>
    <lineage>
        <taxon>Bacteria</taxon>
        <taxon>Pseudomonadati</taxon>
        <taxon>Pseudomonadota</taxon>
        <taxon>Betaproteobacteria</taxon>
        <taxon>Burkholderiales</taxon>
        <taxon>Oxalobacteraceae</taxon>
        <taxon>Telluria group</taxon>
        <taxon>Duganella</taxon>
    </lineage>
</organism>
<accession>A0A1E7WJ56</accession>
<keyword evidence="4" id="KW-1185">Reference proteome</keyword>
<dbReference type="RefSeq" id="WP_070249099.1">
    <property type="nucleotide sequence ID" value="NZ_LROM01000090.1"/>
</dbReference>
<dbReference type="InterPro" id="IPR025507">
    <property type="entry name" value="DUF4394"/>
</dbReference>
<dbReference type="SUPFAM" id="SSF69322">
    <property type="entry name" value="Tricorn protease domain 2"/>
    <property type="match status" value="1"/>
</dbReference>
<feature type="chain" id="PRO_5009207137" description="DUF4394 domain-containing protein" evidence="1">
    <location>
        <begin position="22"/>
        <end position="552"/>
    </location>
</feature>
<evidence type="ECO:0000313" key="3">
    <source>
        <dbReference type="EMBL" id="OEZ98707.1"/>
    </source>
</evidence>
<dbReference type="OrthoDB" id="531718at2"/>